<dbReference type="AlphaFoldDB" id="A0A4R1HCZ5"/>
<dbReference type="InterPro" id="IPR027417">
    <property type="entry name" value="P-loop_NTPase"/>
</dbReference>
<organism evidence="6 7">
    <name type="scientific">Thiogranum longum</name>
    <dbReference type="NCBI Taxonomy" id="1537524"/>
    <lineage>
        <taxon>Bacteria</taxon>
        <taxon>Pseudomonadati</taxon>
        <taxon>Pseudomonadota</taxon>
        <taxon>Gammaproteobacteria</taxon>
        <taxon>Chromatiales</taxon>
        <taxon>Ectothiorhodospiraceae</taxon>
        <taxon>Thiogranum</taxon>
    </lineage>
</organism>
<accession>A0A4R1HCZ5</accession>
<dbReference type="InterPro" id="IPR003439">
    <property type="entry name" value="ABC_transporter-like_ATP-bd"/>
</dbReference>
<evidence type="ECO:0000313" key="7">
    <source>
        <dbReference type="Proteomes" id="UP000295707"/>
    </source>
</evidence>
<reference evidence="6 7" key="1">
    <citation type="submission" date="2019-03" db="EMBL/GenBank/DDBJ databases">
        <title>Genomic Encyclopedia of Type Strains, Phase IV (KMG-IV): sequencing the most valuable type-strain genomes for metagenomic binning, comparative biology and taxonomic classification.</title>
        <authorList>
            <person name="Goeker M."/>
        </authorList>
    </citation>
    <scope>NUCLEOTIDE SEQUENCE [LARGE SCALE GENOMIC DNA]</scope>
    <source>
        <strain evidence="6 7">DSM 19610</strain>
    </source>
</reference>
<keyword evidence="3" id="KW-0547">Nucleotide-binding</keyword>
<dbReference type="GO" id="GO:0005524">
    <property type="term" value="F:ATP binding"/>
    <property type="evidence" value="ECO:0007669"/>
    <property type="project" value="UniProtKB-KW"/>
</dbReference>
<dbReference type="SMART" id="SM00382">
    <property type="entry name" value="AAA"/>
    <property type="match status" value="1"/>
</dbReference>
<evidence type="ECO:0000256" key="2">
    <source>
        <dbReference type="ARBA" id="ARBA00022448"/>
    </source>
</evidence>
<evidence type="ECO:0000259" key="5">
    <source>
        <dbReference type="PROSITE" id="PS50893"/>
    </source>
</evidence>
<keyword evidence="7" id="KW-1185">Reference proteome</keyword>
<feature type="domain" description="ABC transporter" evidence="5">
    <location>
        <begin position="14"/>
        <end position="243"/>
    </location>
</feature>
<evidence type="ECO:0000256" key="1">
    <source>
        <dbReference type="ARBA" id="ARBA00005417"/>
    </source>
</evidence>
<evidence type="ECO:0000313" key="6">
    <source>
        <dbReference type="EMBL" id="TCK17109.1"/>
    </source>
</evidence>
<keyword evidence="2" id="KW-0813">Transport</keyword>
<name>A0A4R1HCZ5_9GAMM</name>
<evidence type="ECO:0000256" key="4">
    <source>
        <dbReference type="ARBA" id="ARBA00022840"/>
    </source>
</evidence>
<dbReference type="PROSITE" id="PS50893">
    <property type="entry name" value="ABC_TRANSPORTER_2"/>
    <property type="match status" value="1"/>
</dbReference>
<dbReference type="GO" id="GO:0016887">
    <property type="term" value="F:ATP hydrolysis activity"/>
    <property type="evidence" value="ECO:0007669"/>
    <property type="project" value="InterPro"/>
</dbReference>
<gene>
    <name evidence="6" type="ORF">DFR30_0329</name>
</gene>
<protein>
    <submittedName>
        <fullName evidence="6">ABC-2 type transport system ATP-binding protein</fullName>
    </submittedName>
</protein>
<dbReference type="PANTHER" id="PTHR43335">
    <property type="entry name" value="ABC TRANSPORTER, ATP-BINDING PROTEIN"/>
    <property type="match status" value="1"/>
</dbReference>
<comment type="caution">
    <text evidence="6">The sequence shown here is derived from an EMBL/GenBank/DDBJ whole genome shotgun (WGS) entry which is preliminary data.</text>
</comment>
<sequence>MEPIIKHMDSKILISVEQLSRYYGHQLAVDHIDFTLSPGEVLGFLGPNGAGKSTTMQMITGNLAPSEGRIEINGIDMLDRPRQAKSDIGYLPEQPPVYRDLTVDEYLDYCARLHRVSTGKRGQAINHAKRRCGLLAVNRRLIGNLSKGYQQRVGIAQAILHNPAVVILDEPTVGLDPNQIREIRNLIRELGETHGIILSTHILPEVQATCTRVQIINEGRLVFSQSMQEIEKQLVSHVLVLETREPLSDEILENLPGADRSERLGPCRAKLHFRGENPAGGIAASIADHGLGLVELALDRQTLEQVFVELTCHDGPQATGDAA</sequence>
<dbReference type="Gene3D" id="3.40.50.300">
    <property type="entry name" value="P-loop containing nucleotide triphosphate hydrolases"/>
    <property type="match status" value="1"/>
</dbReference>
<dbReference type="RefSeq" id="WP_243640650.1">
    <property type="nucleotide sequence ID" value="NZ_SMFX01000001.1"/>
</dbReference>
<proteinExistence type="inferred from homology"/>
<dbReference type="InterPro" id="IPR003593">
    <property type="entry name" value="AAA+_ATPase"/>
</dbReference>
<evidence type="ECO:0000256" key="3">
    <source>
        <dbReference type="ARBA" id="ARBA00022741"/>
    </source>
</evidence>
<comment type="similarity">
    <text evidence="1">Belongs to the ABC transporter superfamily.</text>
</comment>
<keyword evidence="4 6" id="KW-0067">ATP-binding</keyword>
<dbReference type="Pfam" id="PF00005">
    <property type="entry name" value="ABC_tran"/>
    <property type="match status" value="1"/>
</dbReference>
<dbReference type="Proteomes" id="UP000295707">
    <property type="component" value="Unassembled WGS sequence"/>
</dbReference>
<dbReference type="PANTHER" id="PTHR43335:SF4">
    <property type="entry name" value="ABC TRANSPORTER, ATP-BINDING PROTEIN"/>
    <property type="match status" value="1"/>
</dbReference>
<dbReference type="EMBL" id="SMFX01000001">
    <property type="protein sequence ID" value="TCK17109.1"/>
    <property type="molecule type" value="Genomic_DNA"/>
</dbReference>
<dbReference type="SUPFAM" id="SSF52540">
    <property type="entry name" value="P-loop containing nucleoside triphosphate hydrolases"/>
    <property type="match status" value="1"/>
</dbReference>